<evidence type="ECO:0000313" key="4">
    <source>
        <dbReference type="Proteomes" id="UP001169242"/>
    </source>
</evidence>
<feature type="chain" id="PRO_5041416913" description="Type IV pilus biogenesis protein PilP" evidence="2">
    <location>
        <begin position="24"/>
        <end position="170"/>
    </location>
</feature>
<dbReference type="RefSeq" id="WP_053983273.1">
    <property type="nucleotide sequence ID" value="NZ_JAQIFT010000046.1"/>
</dbReference>
<keyword evidence="1" id="KW-0175">Coiled coil</keyword>
<gene>
    <name evidence="3" type="ORF">PBV87_12200</name>
</gene>
<evidence type="ECO:0000313" key="3">
    <source>
        <dbReference type="EMBL" id="MDA3732247.1"/>
    </source>
</evidence>
<reference evidence="3" key="1">
    <citation type="journal article" date="2023" name="Int. J. Syst. Evol. Microbiol.">
        <title>&lt;i&gt;Holtiella tumoricola&lt;/i&gt; gen. nov. sp. nov., isolated from a human clinical sample.</title>
        <authorList>
            <person name="Allen-Vercoe E."/>
            <person name="Daigneault M.C."/>
            <person name="Vancuren S.J."/>
            <person name="Cochrane K."/>
            <person name="O'Neal L.L."/>
            <person name="Sankaranarayanan K."/>
            <person name="Lawson P.A."/>
        </authorList>
    </citation>
    <scope>NUCLEOTIDE SEQUENCE</scope>
    <source>
        <strain evidence="3">CC70A</strain>
    </source>
</reference>
<evidence type="ECO:0008006" key="5">
    <source>
        <dbReference type="Google" id="ProtNLM"/>
    </source>
</evidence>
<proteinExistence type="predicted"/>
<feature type="coiled-coil region" evidence="1">
    <location>
        <begin position="54"/>
        <end position="81"/>
    </location>
</feature>
<accession>A0AA42DMZ8</accession>
<dbReference type="Proteomes" id="UP001169242">
    <property type="component" value="Unassembled WGS sequence"/>
</dbReference>
<protein>
    <recommendedName>
        <fullName evidence="5">Type IV pilus biogenesis protein PilP</fullName>
    </recommendedName>
</protein>
<organism evidence="3 4">
    <name type="scientific">Holtiella tumoricola</name>
    <dbReference type="NCBI Taxonomy" id="3018743"/>
    <lineage>
        <taxon>Bacteria</taxon>
        <taxon>Bacillati</taxon>
        <taxon>Bacillota</taxon>
        <taxon>Clostridia</taxon>
        <taxon>Lachnospirales</taxon>
        <taxon>Cellulosilyticaceae</taxon>
        <taxon>Holtiella</taxon>
    </lineage>
</organism>
<feature type="signal peptide" evidence="2">
    <location>
        <begin position="1"/>
        <end position="23"/>
    </location>
</feature>
<name>A0AA42DMZ8_9FIRM</name>
<keyword evidence="2" id="KW-0732">Signal</keyword>
<evidence type="ECO:0000256" key="1">
    <source>
        <dbReference type="SAM" id="Coils"/>
    </source>
</evidence>
<keyword evidence="4" id="KW-1185">Reference proteome</keyword>
<dbReference type="AlphaFoldDB" id="A0AA42DMZ8"/>
<sequence>MTKRMKLLMLTLGVLAVGTSAYAAKGDAGSSNDPLVTKSYVDSQIASVSGGGSTAKLESKLAAQEEMISVLTQEINALKQQSSSSYTVVTVPQGSSIVGAQGTEIIVRSGNGLVLASQGGGLQDMTEGTDLLAGSEVPKYHLVIVPREDGRGILATKDLIVMVRGGYNIQ</sequence>
<dbReference type="EMBL" id="JAQIFT010000046">
    <property type="protein sequence ID" value="MDA3732247.1"/>
    <property type="molecule type" value="Genomic_DNA"/>
</dbReference>
<evidence type="ECO:0000256" key="2">
    <source>
        <dbReference type="SAM" id="SignalP"/>
    </source>
</evidence>
<comment type="caution">
    <text evidence="3">The sequence shown here is derived from an EMBL/GenBank/DDBJ whole genome shotgun (WGS) entry which is preliminary data.</text>
</comment>